<evidence type="ECO:0000256" key="1">
    <source>
        <dbReference type="SAM" id="SignalP"/>
    </source>
</evidence>
<feature type="chain" id="PRO_5043875954" evidence="1">
    <location>
        <begin position="37"/>
        <end position="223"/>
    </location>
</feature>
<dbReference type="CDD" id="cd00037">
    <property type="entry name" value="CLECT"/>
    <property type="match status" value="1"/>
</dbReference>
<dbReference type="SMART" id="SM00034">
    <property type="entry name" value="CLECT"/>
    <property type="match status" value="1"/>
</dbReference>
<sequence>MSDSTHRWSALTTSLVGQCCVMVLWTLLVMTSSGEAVVSSNDCLPGWLKAPSSGTCVRFFEYYPHRKSWHDARAACQQHGGDLVTIRDARMNAFLATACKILDINKESGFVATYTNWARGQPNNWKFHLTNEGQDCAELWIDKWNDELCSLRQAFICERPPRSAAPGECEPEWFKNPSSGTCKRWYAERKSWKDAKAFCRQQGGDLVTILDGQTNKIVDGKKN</sequence>
<keyword evidence="4" id="KW-1185">Reference proteome</keyword>
<keyword evidence="1" id="KW-0732">Signal</keyword>
<organism evidence="3 4">
    <name type="scientific">Plakobranchus ocellatus</name>
    <dbReference type="NCBI Taxonomy" id="259542"/>
    <lineage>
        <taxon>Eukaryota</taxon>
        <taxon>Metazoa</taxon>
        <taxon>Spiralia</taxon>
        <taxon>Lophotrochozoa</taxon>
        <taxon>Mollusca</taxon>
        <taxon>Gastropoda</taxon>
        <taxon>Heterobranchia</taxon>
        <taxon>Euthyneura</taxon>
        <taxon>Panpulmonata</taxon>
        <taxon>Sacoglossa</taxon>
        <taxon>Placobranchoidea</taxon>
        <taxon>Plakobranchidae</taxon>
        <taxon>Plakobranchus</taxon>
    </lineage>
</organism>
<feature type="domain" description="C-type lectin" evidence="2">
    <location>
        <begin position="52"/>
        <end position="158"/>
    </location>
</feature>
<dbReference type="Pfam" id="PF00059">
    <property type="entry name" value="Lectin_C"/>
    <property type="match status" value="1"/>
</dbReference>
<feature type="signal peptide" evidence="1">
    <location>
        <begin position="1"/>
        <end position="36"/>
    </location>
</feature>
<dbReference type="Proteomes" id="UP000735302">
    <property type="component" value="Unassembled WGS sequence"/>
</dbReference>
<keyword evidence="3" id="KW-0675">Receptor</keyword>
<evidence type="ECO:0000259" key="2">
    <source>
        <dbReference type="PROSITE" id="PS50041"/>
    </source>
</evidence>
<dbReference type="InterPro" id="IPR001304">
    <property type="entry name" value="C-type_lectin-like"/>
</dbReference>
<gene>
    <name evidence="3" type="ORF">PoB_003296600</name>
</gene>
<dbReference type="EMBL" id="BLXT01003774">
    <property type="protein sequence ID" value="GFO06461.1"/>
    <property type="molecule type" value="Genomic_DNA"/>
</dbReference>
<dbReference type="AlphaFoldDB" id="A0AAV4A5E9"/>
<name>A0AAV4A5E9_9GAST</name>
<dbReference type="Gene3D" id="3.10.100.10">
    <property type="entry name" value="Mannose-Binding Protein A, subunit A"/>
    <property type="match status" value="3"/>
</dbReference>
<protein>
    <submittedName>
        <fullName evidence="3">C-type mannose receptor 2</fullName>
    </submittedName>
</protein>
<accession>A0AAV4A5E9</accession>
<dbReference type="SUPFAM" id="SSF56436">
    <property type="entry name" value="C-type lectin-like"/>
    <property type="match status" value="2"/>
</dbReference>
<dbReference type="PANTHER" id="PTHR22803">
    <property type="entry name" value="MANNOSE, PHOSPHOLIPASE, LECTIN RECEPTOR RELATED"/>
    <property type="match status" value="1"/>
</dbReference>
<evidence type="ECO:0000313" key="3">
    <source>
        <dbReference type="EMBL" id="GFO06461.1"/>
    </source>
</evidence>
<dbReference type="InterPro" id="IPR016186">
    <property type="entry name" value="C-type_lectin-like/link_sf"/>
</dbReference>
<comment type="caution">
    <text evidence="3">The sequence shown here is derived from an EMBL/GenBank/DDBJ whole genome shotgun (WGS) entry which is preliminary data.</text>
</comment>
<dbReference type="InterPro" id="IPR016187">
    <property type="entry name" value="CTDL_fold"/>
</dbReference>
<evidence type="ECO:0000313" key="4">
    <source>
        <dbReference type="Proteomes" id="UP000735302"/>
    </source>
</evidence>
<dbReference type="PROSITE" id="PS50041">
    <property type="entry name" value="C_TYPE_LECTIN_2"/>
    <property type="match status" value="1"/>
</dbReference>
<proteinExistence type="predicted"/>
<dbReference type="InterPro" id="IPR050111">
    <property type="entry name" value="C-type_lectin/snaclec_domain"/>
</dbReference>
<reference evidence="3 4" key="1">
    <citation type="journal article" date="2021" name="Elife">
        <title>Chloroplast acquisition without the gene transfer in kleptoplastic sea slugs, Plakobranchus ocellatus.</title>
        <authorList>
            <person name="Maeda T."/>
            <person name="Takahashi S."/>
            <person name="Yoshida T."/>
            <person name="Shimamura S."/>
            <person name="Takaki Y."/>
            <person name="Nagai Y."/>
            <person name="Toyoda A."/>
            <person name="Suzuki Y."/>
            <person name="Arimoto A."/>
            <person name="Ishii H."/>
            <person name="Satoh N."/>
            <person name="Nishiyama T."/>
            <person name="Hasebe M."/>
            <person name="Maruyama T."/>
            <person name="Minagawa J."/>
            <person name="Obokata J."/>
            <person name="Shigenobu S."/>
        </authorList>
    </citation>
    <scope>NUCLEOTIDE SEQUENCE [LARGE SCALE GENOMIC DNA]</scope>
</reference>